<evidence type="ECO:0000313" key="2">
    <source>
        <dbReference type="Proteomes" id="UP000001070"/>
    </source>
</evidence>
<dbReference type="InParanoid" id="B4K436"/>
<reference evidence="1 2" key="1">
    <citation type="journal article" date="2007" name="Nature">
        <title>Evolution of genes and genomes on the Drosophila phylogeny.</title>
        <authorList>
            <consortium name="Drosophila 12 Genomes Consortium"/>
            <person name="Clark A.G."/>
            <person name="Eisen M.B."/>
            <person name="Smith D.R."/>
            <person name="Bergman C.M."/>
            <person name="Oliver B."/>
            <person name="Markow T.A."/>
            <person name="Kaufman T.C."/>
            <person name="Kellis M."/>
            <person name="Gelbart W."/>
            <person name="Iyer V.N."/>
            <person name="Pollard D.A."/>
            <person name="Sackton T.B."/>
            <person name="Larracuente A.M."/>
            <person name="Singh N.D."/>
            <person name="Abad J.P."/>
            <person name="Abt D.N."/>
            <person name="Adryan B."/>
            <person name="Aguade M."/>
            <person name="Akashi H."/>
            <person name="Anderson W.W."/>
            <person name="Aquadro C.F."/>
            <person name="Ardell D.H."/>
            <person name="Arguello R."/>
            <person name="Artieri C.G."/>
            <person name="Barbash D.A."/>
            <person name="Barker D."/>
            <person name="Barsanti P."/>
            <person name="Batterham P."/>
            <person name="Batzoglou S."/>
            <person name="Begun D."/>
            <person name="Bhutkar A."/>
            <person name="Blanco E."/>
            <person name="Bosak S.A."/>
            <person name="Bradley R.K."/>
            <person name="Brand A.D."/>
            <person name="Brent M.R."/>
            <person name="Brooks A.N."/>
            <person name="Brown R.H."/>
            <person name="Butlin R.K."/>
            <person name="Caggese C."/>
            <person name="Calvi B.R."/>
            <person name="Bernardo de Carvalho A."/>
            <person name="Caspi A."/>
            <person name="Castrezana S."/>
            <person name="Celniker S.E."/>
            <person name="Chang J.L."/>
            <person name="Chapple C."/>
            <person name="Chatterji S."/>
            <person name="Chinwalla A."/>
            <person name="Civetta A."/>
            <person name="Clifton S.W."/>
            <person name="Comeron J.M."/>
            <person name="Costello J.C."/>
            <person name="Coyne J.A."/>
            <person name="Daub J."/>
            <person name="David R.G."/>
            <person name="Delcher A.L."/>
            <person name="Delehaunty K."/>
            <person name="Do C.B."/>
            <person name="Ebling H."/>
            <person name="Edwards K."/>
            <person name="Eickbush T."/>
            <person name="Evans J.D."/>
            <person name="Filipski A."/>
            <person name="Findeiss S."/>
            <person name="Freyhult E."/>
            <person name="Fulton L."/>
            <person name="Fulton R."/>
            <person name="Garcia A.C."/>
            <person name="Gardiner A."/>
            <person name="Garfield D.A."/>
            <person name="Garvin B.E."/>
            <person name="Gibson G."/>
            <person name="Gilbert D."/>
            <person name="Gnerre S."/>
            <person name="Godfrey J."/>
            <person name="Good R."/>
            <person name="Gotea V."/>
            <person name="Gravely B."/>
            <person name="Greenberg A.J."/>
            <person name="Griffiths-Jones S."/>
            <person name="Gross S."/>
            <person name="Guigo R."/>
            <person name="Gustafson E.A."/>
            <person name="Haerty W."/>
            <person name="Hahn M.W."/>
            <person name="Halligan D.L."/>
            <person name="Halpern A.L."/>
            <person name="Halter G.M."/>
            <person name="Han M.V."/>
            <person name="Heger A."/>
            <person name="Hillier L."/>
            <person name="Hinrichs A.S."/>
            <person name="Holmes I."/>
            <person name="Hoskins R.A."/>
            <person name="Hubisz M.J."/>
            <person name="Hultmark D."/>
            <person name="Huntley M.A."/>
            <person name="Jaffe D.B."/>
            <person name="Jagadeeshan S."/>
            <person name="Jeck W.R."/>
            <person name="Johnson J."/>
            <person name="Jones C.D."/>
            <person name="Jordan W.C."/>
            <person name="Karpen G.H."/>
            <person name="Kataoka E."/>
            <person name="Keightley P.D."/>
            <person name="Kheradpour P."/>
            <person name="Kirkness E.F."/>
            <person name="Koerich L.B."/>
            <person name="Kristiansen K."/>
            <person name="Kudrna D."/>
            <person name="Kulathinal R.J."/>
            <person name="Kumar S."/>
            <person name="Kwok R."/>
            <person name="Lander E."/>
            <person name="Langley C.H."/>
            <person name="Lapoint R."/>
            <person name="Lazzaro B.P."/>
            <person name="Lee S.J."/>
            <person name="Levesque L."/>
            <person name="Li R."/>
            <person name="Lin C.F."/>
            <person name="Lin M.F."/>
            <person name="Lindblad-Toh K."/>
            <person name="Llopart A."/>
            <person name="Long M."/>
            <person name="Low L."/>
            <person name="Lozovsky E."/>
            <person name="Lu J."/>
            <person name="Luo M."/>
            <person name="Machado C.A."/>
            <person name="Makalowski W."/>
            <person name="Marzo M."/>
            <person name="Matsuda M."/>
            <person name="Matzkin L."/>
            <person name="McAllister B."/>
            <person name="McBride C.S."/>
            <person name="McKernan B."/>
            <person name="McKernan K."/>
            <person name="Mendez-Lago M."/>
            <person name="Minx P."/>
            <person name="Mollenhauer M.U."/>
            <person name="Montooth K."/>
            <person name="Mount S.M."/>
            <person name="Mu X."/>
            <person name="Myers E."/>
            <person name="Negre B."/>
            <person name="Newfeld S."/>
            <person name="Nielsen R."/>
            <person name="Noor M.A."/>
            <person name="O'Grady P."/>
            <person name="Pachter L."/>
            <person name="Papaceit M."/>
            <person name="Parisi M.J."/>
            <person name="Parisi M."/>
            <person name="Parts L."/>
            <person name="Pedersen J.S."/>
            <person name="Pesole G."/>
            <person name="Phillippy A.M."/>
            <person name="Ponting C.P."/>
            <person name="Pop M."/>
            <person name="Porcelli D."/>
            <person name="Powell J.R."/>
            <person name="Prohaska S."/>
            <person name="Pruitt K."/>
            <person name="Puig M."/>
            <person name="Quesneville H."/>
            <person name="Ram K.R."/>
            <person name="Rand D."/>
            <person name="Rasmussen M.D."/>
            <person name="Reed L.K."/>
            <person name="Reenan R."/>
            <person name="Reily A."/>
            <person name="Remington K.A."/>
            <person name="Rieger T.T."/>
            <person name="Ritchie M.G."/>
            <person name="Robin C."/>
            <person name="Rogers Y.H."/>
            <person name="Rohde C."/>
            <person name="Rozas J."/>
            <person name="Rubenfield M.J."/>
            <person name="Ruiz A."/>
            <person name="Russo S."/>
            <person name="Salzberg S.L."/>
            <person name="Sanchez-Gracia A."/>
            <person name="Saranga D.J."/>
            <person name="Sato H."/>
            <person name="Schaeffer S.W."/>
            <person name="Schatz M.C."/>
            <person name="Schlenke T."/>
            <person name="Schwartz R."/>
            <person name="Segarra C."/>
            <person name="Singh R.S."/>
            <person name="Sirot L."/>
            <person name="Sirota M."/>
            <person name="Sisneros N.B."/>
            <person name="Smith C.D."/>
            <person name="Smith T.F."/>
            <person name="Spieth J."/>
            <person name="Stage D.E."/>
            <person name="Stark A."/>
            <person name="Stephan W."/>
            <person name="Strausberg R.L."/>
            <person name="Strempel S."/>
            <person name="Sturgill D."/>
            <person name="Sutton G."/>
            <person name="Sutton G.G."/>
            <person name="Tao W."/>
            <person name="Teichmann S."/>
            <person name="Tobari Y.N."/>
            <person name="Tomimura Y."/>
            <person name="Tsolas J.M."/>
            <person name="Valente V.L."/>
            <person name="Venter E."/>
            <person name="Venter J.C."/>
            <person name="Vicario S."/>
            <person name="Vieira F.G."/>
            <person name="Vilella A.J."/>
            <person name="Villasante A."/>
            <person name="Walenz B."/>
            <person name="Wang J."/>
            <person name="Wasserman M."/>
            <person name="Watts T."/>
            <person name="Wilson D."/>
            <person name="Wilson R.K."/>
            <person name="Wing R.A."/>
            <person name="Wolfner M.F."/>
            <person name="Wong A."/>
            <person name="Wong G.K."/>
            <person name="Wu C.I."/>
            <person name="Wu G."/>
            <person name="Yamamoto D."/>
            <person name="Yang H.P."/>
            <person name="Yang S.P."/>
            <person name="Yorke J.A."/>
            <person name="Yoshida K."/>
            <person name="Zdobnov E."/>
            <person name="Zhang P."/>
            <person name="Zhang Y."/>
            <person name="Zimin A.V."/>
            <person name="Baldwin J."/>
            <person name="Abdouelleil A."/>
            <person name="Abdulkadir J."/>
            <person name="Abebe A."/>
            <person name="Abera B."/>
            <person name="Abreu J."/>
            <person name="Acer S.C."/>
            <person name="Aftuck L."/>
            <person name="Alexander A."/>
            <person name="An P."/>
            <person name="Anderson E."/>
            <person name="Anderson S."/>
            <person name="Arachi H."/>
            <person name="Azer M."/>
            <person name="Bachantsang P."/>
            <person name="Barry A."/>
            <person name="Bayul T."/>
            <person name="Berlin A."/>
            <person name="Bessette D."/>
            <person name="Bloom T."/>
            <person name="Blye J."/>
            <person name="Boguslavskiy L."/>
            <person name="Bonnet C."/>
            <person name="Boukhgalter B."/>
            <person name="Bourzgui I."/>
            <person name="Brown A."/>
            <person name="Cahill P."/>
            <person name="Channer S."/>
            <person name="Cheshatsang Y."/>
            <person name="Chuda L."/>
            <person name="Citroen M."/>
            <person name="Collymore A."/>
            <person name="Cooke P."/>
            <person name="Costello M."/>
            <person name="D'Aco K."/>
            <person name="Daza R."/>
            <person name="De Haan G."/>
            <person name="DeGray S."/>
            <person name="DeMaso C."/>
            <person name="Dhargay N."/>
            <person name="Dooley K."/>
            <person name="Dooley E."/>
            <person name="Doricent M."/>
            <person name="Dorje P."/>
            <person name="Dorjee K."/>
            <person name="Dupes A."/>
            <person name="Elong R."/>
            <person name="Falk J."/>
            <person name="Farina A."/>
            <person name="Faro S."/>
            <person name="Ferguson D."/>
            <person name="Fisher S."/>
            <person name="Foley C.D."/>
            <person name="Franke A."/>
            <person name="Friedrich D."/>
            <person name="Gadbois L."/>
            <person name="Gearin G."/>
            <person name="Gearin C.R."/>
            <person name="Giannoukos G."/>
            <person name="Goode T."/>
            <person name="Graham J."/>
            <person name="Grandbois E."/>
            <person name="Grewal S."/>
            <person name="Gyaltsen K."/>
            <person name="Hafez N."/>
            <person name="Hagos B."/>
            <person name="Hall J."/>
            <person name="Henson C."/>
            <person name="Hollinger A."/>
            <person name="Honan T."/>
            <person name="Huard M.D."/>
            <person name="Hughes L."/>
            <person name="Hurhula B."/>
            <person name="Husby M.E."/>
            <person name="Kamat A."/>
            <person name="Kanga B."/>
            <person name="Kashin S."/>
            <person name="Khazanovich D."/>
            <person name="Kisner P."/>
            <person name="Lance K."/>
            <person name="Lara M."/>
            <person name="Lee W."/>
            <person name="Lennon N."/>
            <person name="Letendre F."/>
            <person name="LeVine R."/>
            <person name="Lipovsky A."/>
            <person name="Liu X."/>
            <person name="Liu J."/>
            <person name="Liu S."/>
            <person name="Lokyitsang T."/>
            <person name="Lokyitsang Y."/>
            <person name="Lubonja R."/>
            <person name="Lui A."/>
            <person name="MacDonald P."/>
            <person name="Magnisalis V."/>
            <person name="Maru K."/>
            <person name="Matthews C."/>
            <person name="McCusker W."/>
            <person name="McDonough S."/>
            <person name="Mehta T."/>
            <person name="Meldrim J."/>
            <person name="Meneus L."/>
            <person name="Mihai O."/>
            <person name="Mihalev A."/>
            <person name="Mihova T."/>
            <person name="Mittelman R."/>
            <person name="Mlenga V."/>
            <person name="Montmayeur A."/>
            <person name="Mulrain L."/>
            <person name="Navidi A."/>
            <person name="Naylor J."/>
            <person name="Negash T."/>
            <person name="Nguyen T."/>
            <person name="Nguyen N."/>
            <person name="Nicol R."/>
            <person name="Norbu C."/>
            <person name="Norbu N."/>
            <person name="Novod N."/>
            <person name="O'Neill B."/>
            <person name="Osman S."/>
            <person name="Markiewicz E."/>
            <person name="Oyono O.L."/>
            <person name="Patti C."/>
            <person name="Phunkhang P."/>
            <person name="Pierre F."/>
            <person name="Priest M."/>
            <person name="Raghuraman S."/>
            <person name="Rege F."/>
            <person name="Reyes R."/>
            <person name="Rise C."/>
            <person name="Rogov P."/>
            <person name="Ross K."/>
            <person name="Ryan E."/>
            <person name="Settipalli S."/>
            <person name="Shea T."/>
            <person name="Sherpa N."/>
            <person name="Shi L."/>
            <person name="Shih D."/>
            <person name="Sparrow T."/>
            <person name="Spaulding J."/>
            <person name="Stalker J."/>
            <person name="Stange-Thomann N."/>
            <person name="Stavropoulos S."/>
            <person name="Stone C."/>
            <person name="Strader C."/>
            <person name="Tesfaye S."/>
            <person name="Thomson T."/>
            <person name="Thoulutsang Y."/>
            <person name="Thoulutsang D."/>
            <person name="Topham K."/>
            <person name="Topping I."/>
            <person name="Tsamla T."/>
            <person name="Vassiliev H."/>
            <person name="Vo A."/>
            <person name="Wangchuk T."/>
            <person name="Wangdi T."/>
            <person name="Weiand M."/>
            <person name="Wilkinson J."/>
            <person name="Wilson A."/>
            <person name="Yadav S."/>
            <person name="Young G."/>
            <person name="Yu Q."/>
            <person name="Zembek L."/>
            <person name="Zhong D."/>
            <person name="Zimmer A."/>
            <person name="Zwirko Z."/>
            <person name="Jaffe D.B."/>
            <person name="Alvarez P."/>
            <person name="Brockman W."/>
            <person name="Butler J."/>
            <person name="Chin C."/>
            <person name="Gnerre S."/>
            <person name="Grabherr M."/>
            <person name="Kleber M."/>
            <person name="Mauceli E."/>
            <person name="MacCallum I."/>
        </authorList>
    </citation>
    <scope>NUCLEOTIDE SEQUENCE [LARGE SCALE GENOMIC DNA]</scope>
    <source>
        <strain evidence="2">Tucson 15287-2541.00</strain>
    </source>
</reference>
<dbReference type="STRING" id="7222.B4K436"/>
<protein>
    <submittedName>
        <fullName evidence="1">GH22498</fullName>
    </submittedName>
</protein>
<accession>B4K436</accession>
<sequence length="93" mass="10827">MTLSNEIFFTGRNIFPTDTHVAQHFVDAVVEQQPCAIIRKPFRLEEFDDYLSKNEETDNFIALQAGNEHFVVLTSEYPKWNVSKWGKYPKSNS</sequence>
<dbReference type="OrthoDB" id="10253607at2759"/>
<dbReference type="EMBL" id="CH928101">
    <property type="protein sequence ID" value="EDW04596.1"/>
    <property type="molecule type" value="Genomic_DNA"/>
</dbReference>
<organism evidence="2">
    <name type="scientific">Drosophila grimshawi</name>
    <name type="common">Hawaiian fruit fly</name>
    <name type="synonym">Idiomyia grimshawi</name>
    <dbReference type="NCBI Taxonomy" id="7222"/>
    <lineage>
        <taxon>Eukaryota</taxon>
        <taxon>Metazoa</taxon>
        <taxon>Ecdysozoa</taxon>
        <taxon>Arthropoda</taxon>
        <taxon>Hexapoda</taxon>
        <taxon>Insecta</taxon>
        <taxon>Pterygota</taxon>
        <taxon>Neoptera</taxon>
        <taxon>Endopterygota</taxon>
        <taxon>Diptera</taxon>
        <taxon>Brachycera</taxon>
        <taxon>Muscomorpha</taxon>
        <taxon>Ephydroidea</taxon>
        <taxon>Drosophilidae</taxon>
        <taxon>Drosophila</taxon>
        <taxon>Hawaiian Drosophila</taxon>
    </lineage>
</organism>
<proteinExistence type="predicted"/>
<gene>
    <name evidence="1" type="primary">Dgri\GH22498</name>
    <name evidence="1" type="ORF">Dgri_GH22498</name>
</gene>
<dbReference type="eggNOG" id="KOG1426">
    <property type="taxonomic scope" value="Eukaryota"/>
</dbReference>
<dbReference type="AlphaFoldDB" id="B4K436"/>
<dbReference type="Proteomes" id="UP000001070">
    <property type="component" value="Unassembled WGS sequence"/>
</dbReference>
<name>B4K436_DROGR</name>
<keyword evidence="2" id="KW-1185">Reference proteome</keyword>
<dbReference type="HOGENOM" id="CLU_2401948_0_0_1"/>
<evidence type="ECO:0000313" key="1">
    <source>
        <dbReference type="EMBL" id="EDW04596.1"/>
    </source>
</evidence>